<dbReference type="VEuPathDB" id="FungiDB:ASPTUDRAFT_864318"/>
<name>A0A1L9MU91_ASPTC</name>
<gene>
    <name evidence="1" type="ORF">ASPTUDRAFT_864318</name>
</gene>
<reference evidence="2" key="1">
    <citation type="journal article" date="2017" name="Genome Biol.">
        <title>Comparative genomics reveals high biological diversity and specific adaptations in the industrially and medically important fungal genus Aspergillus.</title>
        <authorList>
            <person name="de Vries R.P."/>
            <person name="Riley R."/>
            <person name="Wiebenga A."/>
            <person name="Aguilar-Osorio G."/>
            <person name="Amillis S."/>
            <person name="Uchima C.A."/>
            <person name="Anderluh G."/>
            <person name="Asadollahi M."/>
            <person name="Askin M."/>
            <person name="Barry K."/>
            <person name="Battaglia E."/>
            <person name="Bayram O."/>
            <person name="Benocci T."/>
            <person name="Braus-Stromeyer S.A."/>
            <person name="Caldana C."/>
            <person name="Canovas D."/>
            <person name="Cerqueira G.C."/>
            <person name="Chen F."/>
            <person name="Chen W."/>
            <person name="Choi C."/>
            <person name="Clum A."/>
            <person name="Dos Santos R.A."/>
            <person name="Damasio A.R."/>
            <person name="Diallinas G."/>
            <person name="Emri T."/>
            <person name="Fekete E."/>
            <person name="Flipphi M."/>
            <person name="Freyberg S."/>
            <person name="Gallo A."/>
            <person name="Gournas C."/>
            <person name="Habgood R."/>
            <person name="Hainaut M."/>
            <person name="Harispe M.L."/>
            <person name="Henrissat B."/>
            <person name="Hilden K.S."/>
            <person name="Hope R."/>
            <person name="Hossain A."/>
            <person name="Karabika E."/>
            <person name="Karaffa L."/>
            <person name="Karanyi Z."/>
            <person name="Krasevec N."/>
            <person name="Kuo A."/>
            <person name="Kusch H."/>
            <person name="LaButti K."/>
            <person name="Lagendijk E.L."/>
            <person name="Lapidus A."/>
            <person name="Levasseur A."/>
            <person name="Lindquist E."/>
            <person name="Lipzen A."/>
            <person name="Logrieco A.F."/>
            <person name="MacCabe A."/>
            <person name="Maekelae M.R."/>
            <person name="Malavazi I."/>
            <person name="Melin P."/>
            <person name="Meyer V."/>
            <person name="Mielnichuk N."/>
            <person name="Miskei M."/>
            <person name="Molnar A.P."/>
            <person name="Mule G."/>
            <person name="Ngan C.Y."/>
            <person name="Orejas M."/>
            <person name="Orosz E."/>
            <person name="Ouedraogo J.P."/>
            <person name="Overkamp K.M."/>
            <person name="Park H.-S."/>
            <person name="Perrone G."/>
            <person name="Piumi F."/>
            <person name="Punt P.J."/>
            <person name="Ram A.F."/>
            <person name="Ramon A."/>
            <person name="Rauscher S."/>
            <person name="Record E."/>
            <person name="Riano-Pachon D.M."/>
            <person name="Robert V."/>
            <person name="Roehrig J."/>
            <person name="Ruller R."/>
            <person name="Salamov A."/>
            <person name="Salih N.S."/>
            <person name="Samson R.A."/>
            <person name="Sandor E."/>
            <person name="Sanguinetti M."/>
            <person name="Schuetze T."/>
            <person name="Sepcic K."/>
            <person name="Shelest E."/>
            <person name="Sherlock G."/>
            <person name="Sophianopoulou V."/>
            <person name="Squina F.M."/>
            <person name="Sun H."/>
            <person name="Susca A."/>
            <person name="Todd R.B."/>
            <person name="Tsang A."/>
            <person name="Unkles S.E."/>
            <person name="van de Wiele N."/>
            <person name="van Rossen-Uffink D."/>
            <person name="Oliveira J.V."/>
            <person name="Vesth T.C."/>
            <person name="Visser J."/>
            <person name="Yu J.-H."/>
            <person name="Zhou M."/>
            <person name="Andersen M.R."/>
            <person name="Archer D.B."/>
            <person name="Baker S.E."/>
            <person name="Benoit I."/>
            <person name="Brakhage A.A."/>
            <person name="Braus G.H."/>
            <person name="Fischer R."/>
            <person name="Frisvad J.C."/>
            <person name="Goldman G.H."/>
            <person name="Houbraken J."/>
            <person name="Oakley B."/>
            <person name="Pocsi I."/>
            <person name="Scazzocchio C."/>
            <person name="Seiboth B."/>
            <person name="vanKuyk P.A."/>
            <person name="Wortman J."/>
            <person name="Dyer P.S."/>
            <person name="Grigoriev I.V."/>
        </authorList>
    </citation>
    <scope>NUCLEOTIDE SEQUENCE [LARGE SCALE GENOMIC DNA]</scope>
    <source>
        <strain evidence="2">CBS 134.48</strain>
    </source>
</reference>
<evidence type="ECO:0000313" key="1">
    <source>
        <dbReference type="EMBL" id="OJI80598.1"/>
    </source>
</evidence>
<dbReference type="PROSITE" id="PS51257">
    <property type="entry name" value="PROKAR_LIPOPROTEIN"/>
    <property type="match status" value="1"/>
</dbReference>
<proteinExistence type="predicted"/>
<dbReference type="EMBL" id="KV878207">
    <property type="protein sequence ID" value="OJI80598.1"/>
    <property type="molecule type" value="Genomic_DNA"/>
</dbReference>
<sequence length="168" mass="19035">MVVRGGCREWNTPCYGTVITLILGCGVLVSESWDSYRDPLFPPGTQAMLVGSCHLQCCDTFSGVVGTSGSFLNRCSDPTYTLFCPHSSFFSLNKTFTAHFVLCSCAIFFRYNRAASIDVFGYYYSDLQLFSPCKMALRGLRMIYFWRLGSFFGARSRYQVWEFHLDLG</sequence>
<dbReference type="AlphaFoldDB" id="A0A1L9MU91"/>
<evidence type="ECO:0000313" key="2">
    <source>
        <dbReference type="Proteomes" id="UP000184304"/>
    </source>
</evidence>
<accession>A0A1L9MU91</accession>
<organism evidence="1 2">
    <name type="scientific">Aspergillus tubingensis (strain CBS 134.48)</name>
    <dbReference type="NCBI Taxonomy" id="767770"/>
    <lineage>
        <taxon>Eukaryota</taxon>
        <taxon>Fungi</taxon>
        <taxon>Dikarya</taxon>
        <taxon>Ascomycota</taxon>
        <taxon>Pezizomycotina</taxon>
        <taxon>Eurotiomycetes</taxon>
        <taxon>Eurotiomycetidae</taxon>
        <taxon>Eurotiales</taxon>
        <taxon>Aspergillaceae</taxon>
        <taxon>Aspergillus</taxon>
        <taxon>Aspergillus subgen. Circumdati</taxon>
    </lineage>
</organism>
<keyword evidence="2" id="KW-1185">Reference proteome</keyword>
<dbReference type="Proteomes" id="UP000184304">
    <property type="component" value="Unassembled WGS sequence"/>
</dbReference>
<protein>
    <submittedName>
        <fullName evidence="1">Uncharacterized protein</fullName>
    </submittedName>
</protein>